<evidence type="ECO:0000313" key="11">
    <source>
        <dbReference type="Proteomes" id="UP001230051"/>
    </source>
</evidence>
<evidence type="ECO:0000256" key="2">
    <source>
        <dbReference type="ARBA" id="ARBA00004514"/>
    </source>
</evidence>
<dbReference type="Pfam" id="PF14669">
    <property type="entry name" value="Asp_Glu_race_2"/>
    <property type="match status" value="1"/>
</dbReference>
<evidence type="ECO:0000256" key="3">
    <source>
        <dbReference type="ARBA" id="ARBA00016464"/>
    </source>
</evidence>
<dbReference type="AlphaFoldDB" id="A0AAD8GFX7"/>
<evidence type="ECO:0000259" key="9">
    <source>
        <dbReference type="Pfam" id="PF14669"/>
    </source>
</evidence>
<dbReference type="PANTHER" id="PTHR35671">
    <property type="entry name" value="PROTEIN TOPAZ1"/>
    <property type="match status" value="1"/>
</dbReference>
<evidence type="ECO:0000256" key="7">
    <source>
        <dbReference type="ARBA" id="ARBA00031943"/>
    </source>
</evidence>
<name>A0AAD8GFX7_ACIOX</name>
<evidence type="ECO:0000256" key="4">
    <source>
        <dbReference type="ARBA" id="ARBA00022490"/>
    </source>
</evidence>
<evidence type="ECO:0000256" key="8">
    <source>
        <dbReference type="SAM" id="MobiDB-lite"/>
    </source>
</evidence>
<keyword evidence="11" id="KW-1185">Reference proteome</keyword>
<keyword evidence="6" id="KW-0744">Spermatogenesis</keyword>
<organism evidence="10 11">
    <name type="scientific">Acipenser oxyrinchus oxyrinchus</name>
    <dbReference type="NCBI Taxonomy" id="40147"/>
    <lineage>
        <taxon>Eukaryota</taxon>
        <taxon>Metazoa</taxon>
        <taxon>Chordata</taxon>
        <taxon>Craniata</taxon>
        <taxon>Vertebrata</taxon>
        <taxon>Euteleostomi</taxon>
        <taxon>Actinopterygii</taxon>
        <taxon>Chondrostei</taxon>
        <taxon>Acipenseriformes</taxon>
        <taxon>Acipenseridae</taxon>
        <taxon>Acipenser</taxon>
    </lineage>
</organism>
<dbReference type="InterPro" id="IPR038952">
    <property type="entry name" value="TOPAZ1"/>
</dbReference>
<comment type="caution">
    <text evidence="10">The sequence shown here is derived from an EMBL/GenBank/DDBJ whole genome shotgun (WGS) entry which is preliminary data.</text>
</comment>
<keyword evidence="5" id="KW-0221">Differentiation</keyword>
<reference evidence="10" key="1">
    <citation type="submission" date="2022-02" db="EMBL/GenBank/DDBJ databases">
        <title>Atlantic sturgeon de novo genome assembly.</title>
        <authorList>
            <person name="Stock M."/>
            <person name="Klopp C."/>
            <person name="Guiguen Y."/>
            <person name="Cabau C."/>
            <person name="Parinello H."/>
            <person name="Santidrian Yebra-Pimentel E."/>
            <person name="Kuhl H."/>
            <person name="Dirks R.P."/>
            <person name="Guessner J."/>
            <person name="Wuertz S."/>
            <person name="Du K."/>
            <person name="Schartl M."/>
        </authorList>
    </citation>
    <scope>NUCLEOTIDE SEQUENCE</scope>
    <source>
        <strain evidence="10">STURGEONOMICS-FGT-2020</strain>
        <tissue evidence="10">Whole blood</tissue>
    </source>
</reference>
<evidence type="ECO:0000256" key="6">
    <source>
        <dbReference type="ARBA" id="ARBA00022871"/>
    </source>
</evidence>
<evidence type="ECO:0000313" key="10">
    <source>
        <dbReference type="EMBL" id="KAK1173554.1"/>
    </source>
</evidence>
<accession>A0AAD8GFX7</accession>
<dbReference type="InterPro" id="IPR029435">
    <property type="entry name" value="TOPAZ1_dom"/>
</dbReference>
<dbReference type="PANTHER" id="PTHR35671:SF1">
    <property type="entry name" value="PROTEIN TOPAZ1"/>
    <property type="match status" value="1"/>
</dbReference>
<feature type="region of interest" description="Disordered" evidence="8">
    <location>
        <begin position="161"/>
        <end position="198"/>
    </location>
</feature>
<dbReference type="GO" id="GO:0030154">
    <property type="term" value="P:cell differentiation"/>
    <property type="evidence" value="ECO:0007669"/>
    <property type="project" value="UniProtKB-KW"/>
</dbReference>
<evidence type="ECO:0000256" key="1">
    <source>
        <dbReference type="ARBA" id="ARBA00002132"/>
    </source>
</evidence>
<dbReference type="Proteomes" id="UP001230051">
    <property type="component" value="Unassembled WGS sequence"/>
</dbReference>
<comment type="function">
    <text evidence="1">Important for normal spermatogenesis and male fertility. Specifically required for progression to the post-meiotic stages of spermatocyte development. Seems to be necessary for normal expression levels of a number of testis-expressed gene transcripts, although its role in this process is unclear.</text>
</comment>
<feature type="domain" description="Protein TOPAZ1" evidence="9">
    <location>
        <begin position="437"/>
        <end position="611"/>
    </location>
</feature>
<proteinExistence type="predicted"/>
<comment type="subcellular location">
    <subcellularLocation>
        <location evidence="2">Cytoplasm</location>
        <location evidence="2">Cytosol</location>
    </subcellularLocation>
</comment>
<dbReference type="GO" id="GO:0005829">
    <property type="term" value="C:cytosol"/>
    <property type="evidence" value="ECO:0007669"/>
    <property type="project" value="UniProtKB-SubCell"/>
</dbReference>
<dbReference type="EMBL" id="JAGXEW010000003">
    <property type="protein sequence ID" value="KAK1173554.1"/>
    <property type="molecule type" value="Genomic_DNA"/>
</dbReference>
<gene>
    <name evidence="10" type="primary">TOPAZ1</name>
    <name evidence="10" type="ORF">AOXY_G3697</name>
</gene>
<protein>
    <recommendedName>
        <fullName evidence="3">Protein TOPAZ1</fullName>
    </recommendedName>
    <alternativeName>
        <fullName evidence="7">Testis- and ovary-specific PAZ domain-containing protein 1</fullName>
    </alternativeName>
</protein>
<dbReference type="GO" id="GO:0048137">
    <property type="term" value="P:spermatocyte division"/>
    <property type="evidence" value="ECO:0007669"/>
    <property type="project" value="TreeGrafter"/>
</dbReference>
<sequence length="840" mass="95052">MDVVKAYEQDAIVLDVILDDPDLFGNPCEVIKPIQISRGADSKIQEVSKDNPVKAAQNLGTSGHCISRKRVGQGLKNISIPFQRNRSLLVKDEKRSLMPDGDSSIAHSTEWSVEGPFSGLDGFQMDHSVKEQKVPLLSVTGPVPIDLDTESQDPVVFENCASKGGTGQWKESDLSERSYSDHKMANPGTRLPGTPDKMSKFSPDISNFKCAVKQLDSPESCKWWNNPRPNTSFNEPVEQTELPPGYCKFYFNTNRGCVRNICWFQHVPNKGDEKFCMRIVQKFLKTSNPSFLQRAVTVFTTYYRISPPGIHFNSEVMTRLLYRLLNESQMKEVFTVLQIVVLVKMLPPPDLLLQVFQRVTLLGLRKAVPSLIDVTCKCVDAGLELTVENFNYMQRQLDLLQAPREEIDVFLAVKSRLLEKQARRSEQFDLDVAVAEVEHCKEQQDWAKLGTIFINVCLGYRNLGELNRFCSCIASSLIKDVQETPMIPFREFAEKVCQEPHVSGLDKSLLGRIGISVLFGYYKAQHWSKGRRLLDTLHGMKIHFSTLKGLLGNDCYASRCQILNIAAEIYLNSGNLEKAVSVLKESDWIISTPVWPCDNMDVLNRHNLLCRMAEESTIKNLHREALEVLKKLPGLQNFSDNVDVSRYTMIFNRHLSACIENQNLAVSSNTVDFMTSKSIPVDFSLLRKLIFKLGKNSLWLKARSLYKSAVSMGCYPALQGNLYCRILSIPYSLSEIEMMLAFEMFIVSNAGNIQNPSPFNQALQIVLKRKEDDDVCLSDNDYHAAMSRLMLAAQNTNPKLGIKYATVNVCKEQVFTLDHLSALKWLNKNMKWAGKVWLFS</sequence>
<feature type="compositionally biased region" description="Basic and acidic residues" evidence="8">
    <location>
        <begin position="170"/>
        <end position="184"/>
    </location>
</feature>
<keyword evidence="4" id="KW-0963">Cytoplasm</keyword>
<evidence type="ECO:0000256" key="5">
    <source>
        <dbReference type="ARBA" id="ARBA00022782"/>
    </source>
</evidence>